<dbReference type="Proteomes" id="UP000789342">
    <property type="component" value="Unassembled WGS sequence"/>
</dbReference>
<feature type="region of interest" description="Disordered" evidence="1">
    <location>
        <begin position="1"/>
        <end position="79"/>
    </location>
</feature>
<comment type="caution">
    <text evidence="2">The sequence shown here is derived from an EMBL/GenBank/DDBJ whole genome shotgun (WGS) entry which is preliminary data.</text>
</comment>
<organism evidence="2 3">
    <name type="scientific">Acaulospora morrowiae</name>
    <dbReference type="NCBI Taxonomy" id="94023"/>
    <lineage>
        <taxon>Eukaryota</taxon>
        <taxon>Fungi</taxon>
        <taxon>Fungi incertae sedis</taxon>
        <taxon>Mucoromycota</taxon>
        <taxon>Glomeromycotina</taxon>
        <taxon>Glomeromycetes</taxon>
        <taxon>Diversisporales</taxon>
        <taxon>Acaulosporaceae</taxon>
        <taxon>Acaulospora</taxon>
    </lineage>
</organism>
<name>A0A9N9IRU1_9GLOM</name>
<proteinExistence type="predicted"/>
<sequence length="79" mass="8251">SNAIPLGGRAGIGGGAQIPPPPQLDTNTSSRGNFGNTSRFQMNFQKASSAESELGLLRSSTSASQPSSTGSQRKRRWDS</sequence>
<accession>A0A9N9IRU1</accession>
<evidence type="ECO:0000313" key="3">
    <source>
        <dbReference type="Proteomes" id="UP000789342"/>
    </source>
</evidence>
<dbReference type="EMBL" id="CAJVPV010032894">
    <property type="protein sequence ID" value="CAG8745880.1"/>
    <property type="molecule type" value="Genomic_DNA"/>
</dbReference>
<protein>
    <submittedName>
        <fullName evidence="2">15000_t:CDS:1</fullName>
    </submittedName>
</protein>
<keyword evidence="3" id="KW-1185">Reference proteome</keyword>
<feature type="compositionally biased region" description="Low complexity" evidence="1">
    <location>
        <begin position="59"/>
        <end position="71"/>
    </location>
</feature>
<gene>
    <name evidence="2" type="ORF">AMORRO_LOCUS15032</name>
</gene>
<reference evidence="2" key="1">
    <citation type="submission" date="2021-06" db="EMBL/GenBank/DDBJ databases">
        <authorList>
            <person name="Kallberg Y."/>
            <person name="Tangrot J."/>
            <person name="Rosling A."/>
        </authorList>
    </citation>
    <scope>NUCLEOTIDE SEQUENCE</scope>
    <source>
        <strain evidence="2">CL551</strain>
    </source>
</reference>
<feature type="compositionally biased region" description="Polar residues" evidence="1">
    <location>
        <begin position="25"/>
        <end position="51"/>
    </location>
</feature>
<evidence type="ECO:0000313" key="2">
    <source>
        <dbReference type="EMBL" id="CAG8745880.1"/>
    </source>
</evidence>
<feature type="non-terminal residue" evidence="2">
    <location>
        <position position="1"/>
    </location>
</feature>
<evidence type="ECO:0000256" key="1">
    <source>
        <dbReference type="SAM" id="MobiDB-lite"/>
    </source>
</evidence>
<dbReference type="AlphaFoldDB" id="A0A9N9IRU1"/>